<dbReference type="InterPro" id="IPR011009">
    <property type="entry name" value="Kinase-like_dom_sf"/>
</dbReference>
<evidence type="ECO:0000256" key="1">
    <source>
        <dbReference type="ARBA" id="ARBA00023015"/>
    </source>
</evidence>
<keyword evidence="4" id="KW-0539">Nucleus</keyword>
<dbReference type="VEuPathDB" id="VectorBase:PPAPM1_008845"/>
<evidence type="ECO:0000313" key="6">
    <source>
        <dbReference type="Proteomes" id="UP000092462"/>
    </source>
</evidence>
<dbReference type="PANTHER" id="PTHR11012">
    <property type="entry name" value="PROTEIN KINASE-LIKE DOMAIN-CONTAINING"/>
    <property type="match status" value="1"/>
</dbReference>
<dbReference type="GO" id="GO:0003677">
    <property type="term" value="F:DNA binding"/>
    <property type="evidence" value="ECO:0007669"/>
    <property type="project" value="UniProtKB-KW"/>
</dbReference>
<dbReference type="PANTHER" id="PTHR11012:SF56">
    <property type="entry name" value="CHK KINASE-LIKE DOMAIN-CONTAINING PROTEIN-RELATED"/>
    <property type="match status" value="1"/>
</dbReference>
<dbReference type="SUPFAM" id="SSF47459">
    <property type="entry name" value="HLH, helix-loop-helix DNA-binding domain"/>
    <property type="match status" value="1"/>
</dbReference>
<reference evidence="5" key="1">
    <citation type="submission" date="2022-08" db="UniProtKB">
        <authorList>
            <consortium name="EnsemblMetazoa"/>
        </authorList>
    </citation>
    <scope>IDENTIFICATION</scope>
    <source>
        <strain evidence="5">Israel</strain>
    </source>
</reference>
<dbReference type="GO" id="GO:0046983">
    <property type="term" value="F:protein dimerization activity"/>
    <property type="evidence" value="ECO:0007669"/>
    <property type="project" value="InterPro"/>
</dbReference>
<keyword evidence="6" id="KW-1185">Reference proteome</keyword>
<dbReference type="EnsemblMetazoa" id="PPAI004805-RA">
    <property type="protein sequence ID" value="PPAI004805-PA"/>
    <property type="gene ID" value="PPAI004805"/>
</dbReference>
<dbReference type="CDD" id="cd11415">
    <property type="entry name" value="bHLH_TS_FERD3L_NATO3"/>
    <property type="match status" value="1"/>
</dbReference>
<dbReference type="VEuPathDB" id="VectorBase:PPAI004805"/>
<keyword evidence="1" id="KW-0805">Transcription regulation</keyword>
<dbReference type="EMBL" id="AJVK01029346">
    <property type="status" value="NOT_ANNOTATED_CDS"/>
    <property type="molecule type" value="Genomic_DNA"/>
</dbReference>
<dbReference type="InterPro" id="IPR011598">
    <property type="entry name" value="bHLH_dom"/>
</dbReference>
<keyword evidence="3" id="KW-0804">Transcription</keyword>
<organism evidence="5 6">
    <name type="scientific">Phlebotomus papatasi</name>
    <name type="common">Sandfly</name>
    <dbReference type="NCBI Taxonomy" id="29031"/>
    <lineage>
        <taxon>Eukaryota</taxon>
        <taxon>Metazoa</taxon>
        <taxon>Ecdysozoa</taxon>
        <taxon>Arthropoda</taxon>
        <taxon>Hexapoda</taxon>
        <taxon>Insecta</taxon>
        <taxon>Pterygota</taxon>
        <taxon>Neoptera</taxon>
        <taxon>Endopterygota</taxon>
        <taxon>Diptera</taxon>
        <taxon>Nematocera</taxon>
        <taxon>Psychodoidea</taxon>
        <taxon>Psychodidae</taxon>
        <taxon>Phlebotomus</taxon>
        <taxon>Phlebotomus</taxon>
    </lineage>
</organism>
<dbReference type="AlphaFoldDB" id="A0A1B0GND7"/>
<evidence type="ECO:0000256" key="4">
    <source>
        <dbReference type="ARBA" id="ARBA00023242"/>
    </source>
</evidence>
<dbReference type="InterPro" id="IPR004119">
    <property type="entry name" value="EcKL"/>
</dbReference>
<accession>A0A1B0GND7</accession>
<dbReference type="InterPro" id="IPR036638">
    <property type="entry name" value="HLH_DNA-bd_sf"/>
</dbReference>
<evidence type="ECO:0000256" key="2">
    <source>
        <dbReference type="ARBA" id="ARBA00023125"/>
    </source>
</evidence>
<dbReference type="SUPFAM" id="SSF56112">
    <property type="entry name" value="Protein kinase-like (PK-like)"/>
    <property type="match status" value="1"/>
</dbReference>
<keyword evidence="2" id="KW-0238">DNA-binding</keyword>
<dbReference type="SMART" id="SM00353">
    <property type="entry name" value="HLH"/>
    <property type="match status" value="1"/>
</dbReference>
<proteinExistence type="predicted"/>
<dbReference type="Proteomes" id="UP000092462">
    <property type="component" value="Unassembled WGS sequence"/>
</dbReference>
<sequence>MQNYSYLFDLVASKWIWKQHPEAPFMPEVSPFTPIWPHQDAPPPIVSYPDLIAGFPCSDLAIWPRSQVSGLVGQRLSPRSGHPAPNGPVKKTRRRVASLAQRRAANIRERRRMFNLNEAFDKLRRKVPTFAYEKRLSRIETLRLAITYISFMTELLNGSPAGHETRSPEMYPPHLTHAHAHVHPPLQRDYLTTYGGHINSEVVRPDWLNEEFFAEIYAKDEHFIDKKLNIKILSCSSVVEVGDNYTSTMYRVNVEATTEDSDKPHSENFIVKAMIHSVPALKEFSIFPIEIEAYQQALPVMEGYWREIGQNVTFGPKCLHIITDPNEIIVLSDLKVQGFKMANRFEGLDLQHSRLLLSKLAKFHATSVIFKEKVI</sequence>
<dbReference type="Pfam" id="PF00010">
    <property type="entry name" value="HLH"/>
    <property type="match status" value="1"/>
</dbReference>
<dbReference type="Gene3D" id="4.10.280.10">
    <property type="entry name" value="Helix-loop-helix DNA-binding domain"/>
    <property type="match status" value="1"/>
</dbReference>
<dbReference type="PROSITE" id="PS50888">
    <property type="entry name" value="BHLH"/>
    <property type="match status" value="1"/>
</dbReference>
<protein>
    <submittedName>
        <fullName evidence="5">Uncharacterized protein</fullName>
    </submittedName>
</protein>
<evidence type="ECO:0000313" key="5">
    <source>
        <dbReference type="EnsemblMetazoa" id="PPAI004805-PA"/>
    </source>
</evidence>
<dbReference type="FunFam" id="4.10.280.10:FF:000035">
    <property type="entry name" value="Pancreas-specific transcription factor 1a"/>
    <property type="match status" value="1"/>
</dbReference>
<dbReference type="VEuPathDB" id="VectorBase:PPAPM1_008076"/>
<dbReference type="Pfam" id="PF02958">
    <property type="entry name" value="EcKL"/>
    <property type="match status" value="1"/>
</dbReference>
<evidence type="ECO:0000256" key="3">
    <source>
        <dbReference type="ARBA" id="ARBA00023163"/>
    </source>
</evidence>
<name>A0A1B0GND7_PHLPP</name>